<dbReference type="Proteomes" id="UP000682403">
    <property type="component" value="Unassembled WGS sequence"/>
</dbReference>
<evidence type="ECO:0000313" key="9">
    <source>
        <dbReference type="EMBL" id="MBS2969289.1"/>
    </source>
</evidence>
<dbReference type="InterPro" id="IPR010182">
    <property type="entry name" value="ArgE/DapE"/>
</dbReference>
<dbReference type="Pfam" id="PF01546">
    <property type="entry name" value="Peptidase_M20"/>
    <property type="match status" value="1"/>
</dbReference>
<dbReference type="PANTHER" id="PTHR43808:SF25">
    <property type="entry name" value="PEPTIDASE M20 DIMERISATION DOMAIN-CONTAINING PROTEIN"/>
    <property type="match status" value="1"/>
</dbReference>
<evidence type="ECO:0000256" key="4">
    <source>
        <dbReference type="ARBA" id="ARBA00022723"/>
    </source>
</evidence>
<evidence type="ECO:0000313" key="10">
    <source>
        <dbReference type="Proteomes" id="UP000682403"/>
    </source>
</evidence>
<dbReference type="RefSeq" id="WP_211558545.1">
    <property type="nucleotide sequence ID" value="NZ_JAGVRK010000001.1"/>
</dbReference>
<feature type="domain" description="Peptidase M20 dimerisation" evidence="8">
    <location>
        <begin position="202"/>
        <end position="312"/>
    </location>
</feature>
<keyword evidence="6" id="KW-0862">Zinc</keyword>
<dbReference type="InterPro" id="IPR011650">
    <property type="entry name" value="Peptidase_M20_dimer"/>
</dbReference>
<accession>A0ABS5LFX9</accession>
<name>A0ABS5LFX9_9BACI</name>
<evidence type="ECO:0000256" key="1">
    <source>
        <dbReference type="ARBA" id="ARBA00001941"/>
    </source>
</evidence>
<evidence type="ECO:0000256" key="3">
    <source>
        <dbReference type="ARBA" id="ARBA00006247"/>
    </source>
</evidence>
<evidence type="ECO:0000256" key="5">
    <source>
        <dbReference type="ARBA" id="ARBA00022801"/>
    </source>
</evidence>
<dbReference type="InterPro" id="IPR036264">
    <property type="entry name" value="Bact_exopeptidase_dim_dom"/>
</dbReference>
<dbReference type="NCBIfam" id="NF005373">
    <property type="entry name" value="PRK06915.1"/>
    <property type="match status" value="1"/>
</dbReference>
<dbReference type="SUPFAM" id="SSF53187">
    <property type="entry name" value="Zn-dependent exopeptidases"/>
    <property type="match status" value="1"/>
</dbReference>
<dbReference type="InterPro" id="IPR050072">
    <property type="entry name" value="Peptidase_M20A"/>
</dbReference>
<comment type="cofactor">
    <cofactor evidence="2">
        <name>Zn(2+)</name>
        <dbReference type="ChEBI" id="CHEBI:29105"/>
    </cofactor>
</comment>
<keyword evidence="5" id="KW-0378">Hydrolase</keyword>
<dbReference type="PANTHER" id="PTHR43808">
    <property type="entry name" value="ACETYLORNITHINE DEACETYLASE"/>
    <property type="match status" value="1"/>
</dbReference>
<dbReference type="NCBIfam" id="TIGR01910">
    <property type="entry name" value="DapE-ArgE"/>
    <property type="match status" value="1"/>
</dbReference>
<evidence type="ECO:0000256" key="7">
    <source>
        <dbReference type="ARBA" id="ARBA00023285"/>
    </source>
</evidence>
<comment type="similarity">
    <text evidence="3">Belongs to the peptidase M20A family.</text>
</comment>
<gene>
    <name evidence="9" type="ORF">J9317_10985</name>
</gene>
<organism evidence="9 10">
    <name type="scientific">Metabacillus flavus</name>
    <dbReference type="NCBI Taxonomy" id="2823519"/>
    <lineage>
        <taxon>Bacteria</taxon>
        <taxon>Bacillati</taxon>
        <taxon>Bacillota</taxon>
        <taxon>Bacilli</taxon>
        <taxon>Bacillales</taxon>
        <taxon>Bacillaceae</taxon>
        <taxon>Metabacillus</taxon>
    </lineage>
</organism>
<reference evidence="9 10" key="1">
    <citation type="submission" date="2021-04" db="EMBL/GenBank/DDBJ databases">
        <title>Metabacillus sp. strain KIGAM252 whole genome sequence.</title>
        <authorList>
            <person name="Seo M.-J."/>
            <person name="Cho E.-S."/>
            <person name="Hwang C.Y."/>
            <person name="Yoon D.J."/>
        </authorList>
    </citation>
    <scope>NUCLEOTIDE SEQUENCE [LARGE SCALE GENOMIC DNA]</scope>
    <source>
        <strain evidence="9 10">KIGAM252</strain>
    </source>
</reference>
<dbReference type="Gene3D" id="3.30.70.360">
    <property type="match status" value="1"/>
</dbReference>
<dbReference type="Pfam" id="PF07687">
    <property type="entry name" value="M20_dimer"/>
    <property type="match status" value="1"/>
</dbReference>
<dbReference type="Gene3D" id="3.40.630.10">
    <property type="entry name" value="Zn peptidases"/>
    <property type="match status" value="1"/>
</dbReference>
<evidence type="ECO:0000256" key="2">
    <source>
        <dbReference type="ARBA" id="ARBA00001947"/>
    </source>
</evidence>
<evidence type="ECO:0000256" key="6">
    <source>
        <dbReference type="ARBA" id="ARBA00022833"/>
    </source>
</evidence>
<dbReference type="SUPFAM" id="SSF55031">
    <property type="entry name" value="Bacterial exopeptidase dimerisation domain"/>
    <property type="match status" value="1"/>
</dbReference>
<evidence type="ECO:0000259" key="8">
    <source>
        <dbReference type="Pfam" id="PF07687"/>
    </source>
</evidence>
<sequence>MDQEQLAICQWLDRNQHRAVKLLQKLVEQPSTQGNEASAQAIVLEKCRQIGLDIDIWEPGGKKLKSHRHFYSTRSNFKGSPNIAAVLKGSGGGKSLIFNGHIDVVPEGDLEQWDREPYFPKLENGNVYGRGTSDMKGGNVSMLMALEAIASCQASLKGDIIFQSVIEEESGGAGTLDAILRGWGGDAAIIPEPTNMKIFPKQQGSMWFKVIVHGKSAHGGTRYKGVSAIEKAMIVMNHIRELEKVRNDRITDSLYASTPIPIPINIGKITGGNWPSSVPDRVILIGRCGVAPHEQMEEVQNEMRDYLERLAEFDPWFANHPAELQWYGARWLPNELEPDHPLIDCLIQSYKEVTAEEPVMEASPWGTDAGMISASGSIPSIVFGPGITETAHHPNEYIPVKNVMEAAKIMALFALKWCRTAKGESM</sequence>
<keyword evidence="10" id="KW-1185">Reference proteome</keyword>
<dbReference type="InterPro" id="IPR002933">
    <property type="entry name" value="Peptidase_M20"/>
</dbReference>
<dbReference type="EMBL" id="JAGVRK010000001">
    <property type="protein sequence ID" value="MBS2969289.1"/>
    <property type="molecule type" value="Genomic_DNA"/>
</dbReference>
<proteinExistence type="inferred from homology"/>
<comment type="caution">
    <text evidence="9">The sequence shown here is derived from an EMBL/GenBank/DDBJ whole genome shotgun (WGS) entry which is preliminary data.</text>
</comment>
<keyword evidence="7" id="KW-0170">Cobalt</keyword>
<protein>
    <submittedName>
        <fullName evidence="9">Peptidase</fullName>
    </submittedName>
</protein>
<comment type="cofactor">
    <cofactor evidence="1">
        <name>Co(2+)</name>
        <dbReference type="ChEBI" id="CHEBI:48828"/>
    </cofactor>
</comment>
<keyword evidence="4" id="KW-0479">Metal-binding</keyword>